<proteinExistence type="predicted"/>
<dbReference type="EMBL" id="JASCZI010060533">
    <property type="protein sequence ID" value="MED6133537.1"/>
    <property type="molecule type" value="Genomic_DNA"/>
</dbReference>
<comment type="caution">
    <text evidence="1">The sequence shown here is derived from an EMBL/GenBank/DDBJ whole genome shotgun (WGS) entry which is preliminary data.</text>
</comment>
<accession>A0ABU6SAW1</accession>
<dbReference type="Proteomes" id="UP001341840">
    <property type="component" value="Unassembled WGS sequence"/>
</dbReference>
<evidence type="ECO:0000313" key="1">
    <source>
        <dbReference type="EMBL" id="MED6133537.1"/>
    </source>
</evidence>
<gene>
    <name evidence="1" type="ORF">PIB30_029231</name>
</gene>
<organism evidence="1 2">
    <name type="scientific">Stylosanthes scabra</name>
    <dbReference type="NCBI Taxonomy" id="79078"/>
    <lineage>
        <taxon>Eukaryota</taxon>
        <taxon>Viridiplantae</taxon>
        <taxon>Streptophyta</taxon>
        <taxon>Embryophyta</taxon>
        <taxon>Tracheophyta</taxon>
        <taxon>Spermatophyta</taxon>
        <taxon>Magnoliopsida</taxon>
        <taxon>eudicotyledons</taxon>
        <taxon>Gunneridae</taxon>
        <taxon>Pentapetalae</taxon>
        <taxon>rosids</taxon>
        <taxon>fabids</taxon>
        <taxon>Fabales</taxon>
        <taxon>Fabaceae</taxon>
        <taxon>Papilionoideae</taxon>
        <taxon>50 kb inversion clade</taxon>
        <taxon>dalbergioids sensu lato</taxon>
        <taxon>Dalbergieae</taxon>
        <taxon>Pterocarpus clade</taxon>
        <taxon>Stylosanthes</taxon>
    </lineage>
</organism>
<name>A0ABU6SAW1_9FABA</name>
<evidence type="ECO:0000313" key="2">
    <source>
        <dbReference type="Proteomes" id="UP001341840"/>
    </source>
</evidence>
<reference evidence="1 2" key="1">
    <citation type="journal article" date="2023" name="Plants (Basel)">
        <title>Bridging the Gap: Combining Genomics and Transcriptomics Approaches to Understand Stylosanthes scabra, an Orphan Legume from the Brazilian Caatinga.</title>
        <authorList>
            <person name="Ferreira-Neto J.R.C."/>
            <person name="da Silva M.D."/>
            <person name="Binneck E."/>
            <person name="de Melo N.F."/>
            <person name="da Silva R.H."/>
            <person name="de Melo A.L.T.M."/>
            <person name="Pandolfi V."/>
            <person name="Bustamante F.O."/>
            <person name="Brasileiro-Vidal A.C."/>
            <person name="Benko-Iseppon A.M."/>
        </authorList>
    </citation>
    <scope>NUCLEOTIDE SEQUENCE [LARGE SCALE GENOMIC DNA]</scope>
    <source>
        <tissue evidence="1">Leaves</tissue>
    </source>
</reference>
<dbReference type="PANTHER" id="PTHR36806">
    <property type="entry name" value="ADENINE PHOSPHORIBOSYLTRANSFERASE"/>
    <property type="match status" value="1"/>
</dbReference>
<keyword evidence="2" id="KW-1185">Reference proteome</keyword>
<sequence length="225" mass="25088">MKQRFLSSKQNWCAPMRTAVLFVTAFLVIAATPSPSQSLSFTPFFRLHRLLSLSRSILHSVADLRATRGDVSGAQRARALAQKLDGGLGLGFWRTALGTAWDYAWNWRNLPLTELYGAVSDLNELMRGLTELTRLESASERSAWVSRNYQNVLTVSKSLSAKLLQAFSQSGVLREVVEPVLKEVVEGGLIKDCLELGSKDFNSLIQLLKDSLLQFFPLSDRNPEL</sequence>
<protein>
    <submittedName>
        <fullName evidence="1">Uncharacterized protein</fullName>
    </submittedName>
</protein>